<evidence type="ECO:0000313" key="2">
    <source>
        <dbReference type="Proteomes" id="UP000198394"/>
    </source>
</evidence>
<dbReference type="EMBL" id="NDYL01000002">
    <property type="protein sequence ID" value="OXB91861.1"/>
    <property type="molecule type" value="Genomic_DNA"/>
</dbReference>
<dbReference type="Proteomes" id="UP000198394">
    <property type="component" value="Unassembled WGS sequence"/>
</dbReference>
<dbReference type="AlphaFoldDB" id="A0A226QGX6"/>
<keyword evidence="2" id="KW-1185">Reference proteome</keyword>
<gene>
    <name evidence="1" type="ORF">B9L23_11255</name>
</gene>
<dbReference type="RefSeq" id="WP_081189993.1">
    <property type="nucleotide sequence ID" value="NZ_NDYL01000002.1"/>
</dbReference>
<name>A0A226QGX6_9BACL</name>
<protein>
    <submittedName>
        <fullName evidence="1">Uncharacterized protein</fullName>
    </submittedName>
</protein>
<organism evidence="1 2">
    <name type="scientific">Parageobacillus galactosidasius</name>
    <dbReference type="NCBI Taxonomy" id="883812"/>
    <lineage>
        <taxon>Bacteria</taxon>
        <taxon>Bacillati</taxon>
        <taxon>Bacillota</taxon>
        <taxon>Bacilli</taxon>
        <taxon>Bacillales</taxon>
        <taxon>Anoxybacillaceae</taxon>
        <taxon>Parageobacillus</taxon>
    </lineage>
</organism>
<accession>A0A226QGX6</accession>
<reference evidence="1 2" key="1">
    <citation type="submission" date="2017-04" db="EMBL/GenBank/DDBJ databases">
        <title>The genome sequence of Parageobacillus galactosidasius DSM 18751.</title>
        <authorList>
            <person name="Ramaloko W.T."/>
            <person name="Koen N."/>
            <person name="Polliack S."/>
            <person name="Aliyu H."/>
            <person name="Lebre P."/>
            <person name="Mohr T."/>
            <person name="Oswald F."/>
            <person name="Zwick M."/>
            <person name="Neumann A."/>
            <person name="Syldatk C."/>
            <person name="Cowan D."/>
            <person name="De Maayer P."/>
        </authorList>
    </citation>
    <scope>NUCLEOTIDE SEQUENCE [LARGE SCALE GENOMIC DNA]</scope>
    <source>
        <strain evidence="1 2">DSM 18751</strain>
    </source>
</reference>
<evidence type="ECO:0000313" key="1">
    <source>
        <dbReference type="EMBL" id="OXB91861.1"/>
    </source>
</evidence>
<comment type="caution">
    <text evidence="1">The sequence shown here is derived from an EMBL/GenBank/DDBJ whole genome shotgun (WGS) entry which is preliminary data.</text>
</comment>
<proteinExistence type="predicted"/>
<sequence length="148" mass="16194">MNQFQIGFTNGKSDLSIGFDTNILLDAIYKSIQGSPLSSLEVNSLWQAKDFLESIVQFCNGTHKMSTAGISGGEAFSIYVNALEFEGTVEDIKKSVSEHIKVLNELEKGNTANEDDVGSIVDVFQSISKYLNNEVLSFTSSNIGGWRI</sequence>